<comment type="caution">
    <text evidence="3">The sequence shown here is derived from an EMBL/GenBank/DDBJ whole genome shotgun (WGS) entry which is preliminary data.</text>
</comment>
<feature type="signal peptide" evidence="2">
    <location>
        <begin position="1"/>
        <end position="18"/>
    </location>
</feature>
<proteinExistence type="predicted"/>
<name>A0A8S1RZB7_9CILI</name>
<dbReference type="AlphaFoldDB" id="A0A8S1RZB7"/>
<keyword evidence="4" id="KW-1185">Reference proteome</keyword>
<gene>
    <name evidence="3" type="ORF">PPENT_87.1.T0020042</name>
</gene>
<sequence>MNRHILLLLFLFVALDNCVKFPIKQRCECSEYDAQFCPVPPFCSINGSNCVEFQCKYTNEQFCTPFDTLNRCKWNQSTNSCENYTYQCTELTTYQSCLGQFIGEYQEIECMWQDNQCKPQDCTQISNCYPLSCSMSTQGCGKKIENLDCSSYTPETCNITDGYGNSCRIDKDLKCKKYGALPTCSELEQQMPDKQSAISYCNGFCYYDINSQQCIPKECNQITQESECKDFIYDITNELFIPCIWSNSKCNEVSEKDFETFDLHKCFQFGMTHYTWQSSTSKCKQCSLVDRFKYNPNSDTQDQNNATQNTNNNATQNTNNNATQNTNNNATQNTNNNDTQNQNSDTQDQNNGISILQWALMWIATQI</sequence>
<organism evidence="3 4">
    <name type="scientific">Paramecium pentaurelia</name>
    <dbReference type="NCBI Taxonomy" id="43138"/>
    <lineage>
        <taxon>Eukaryota</taxon>
        <taxon>Sar</taxon>
        <taxon>Alveolata</taxon>
        <taxon>Ciliophora</taxon>
        <taxon>Intramacronucleata</taxon>
        <taxon>Oligohymenophorea</taxon>
        <taxon>Peniculida</taxon>
        <taxon>Parameciidae</taxon>
        <taxon>Paramecium</taxon>
    </lineage>
</organism>
<evidence type="ECO:0000313" key="4">
    <source>
        <dbReference type="Proteomes" id="UP000689195"/>
    </source>
</evidence>
<reference evidence="3" key="1">
    <citation type="submission" date="2021-01" db="EMBL/GenBank/DDBJ databases">
        <authorList>
            <consortium name="Genoscope - CEA"/>
            <person name="William W."/>
        </authorList>
    </citation>
    <scope>NUCLEOTIDE SEQUENCE</scope>
</reference>
<evidence type="ECO:0000256" key="1">
    <source>
        <dbReference type="SAM" id="MobiDB-lite"/>
    </source>
</evidence>
<dbReference type="Proteomes" id="UP000689195">
    <property type="component" value="Unassembled WGS sequence"/>
</dbReference>
<evidence type="ECO:0000256" key="2">
    <source>
        <dbReference type="SAM" id="SignalP"/>
    </source>
</evidence>
<dbReference type="EMBL" id="CAJJDO010000002">
    <property type="protein sequence ID" value="CAD8132730.1"/>
    <property type="molecule type" value="Genomic_DNA"/>
</dbReference>
<feature type="region of interest" description="Disordered" evidence="1">
    <location>
        <begin position="297"/>
        <end position="349"/>
    </location>
</feature>
<accession>A0A8S1RZB7</accession>
<keyword evidence="2" id="KW-0732">Signal</keyword>
<evidence type="ECO:0000313" key="3">
    <source>
        <dbReference type="EMBL" id="CAD8132730.1"/>
    </source>
</evidence>
<feature type="chain" id="PRO_5035810653" evidence="2">
    <location>
        <begin position="19"/>
        <end position="367"/>
    </location>
</feature>
<protein>
    <submittedName>
        <fullName evidence="3">Uncharacterized protein</fullName>
    </submittedName>
</protein>